<accession>A0A1X4XWE9</accession>
<dbReference type="PROSITE" id="PS50893">
    <property type="entry name" value="ABC_TRANSPORTER_2"/>
    <property type="match status" value="1"/>
</dbReference>
<organism evidence="4 5">
    <name type="scientific">Desulfurella amilsii</name>
    <dbReference type="NCBI Taxonomy" id="1562698"/>
    <lineage>
        <taxon>Bacteria</taxon>
        <taxon>Pseudomonadati</taxon>
        <taxon>Campylobacterota</taxon>
        <taxon>Desulfurellia</taxon>
        <taxon>Desulfurellales</taxon>
        <taxon>Desulfurellaceae</taxon>
        <taxon>Desulfurella</taxon>
    </lineage>
</organism>
<gene>
    <name evidence="4" type="ORF">DESAMIL20_1422</name>
</gene>
<evidence type="ECO:0000256" key="2">
    <source>
        <dbReference type="ARBA" id="ARBA00022840"/>
    </source>
</evidence>
<dbReference type="Proteomes" id="UP000194141">
    <property type="component" value="Unassembled WGS sequence"/>
</dbReference>
<dbReference type="AlphaFoldDB" id="A0A1X4XWE9"/>
<comment type="caution">
    <text evidence="4">The sequence shown here is derived from an EMBL/GenBank/DDBJ whole genome shotgun (WGS) entry which is preliminary data.</text>
</comment>
<protein>
    <submittedName>
        <fullName evidence="4">YbbL ABC transporter ATP-binding protein</fullName>
    </submittedName>
</protein>
<evidence type="ECO:0000313" key="4">
    <source>
        <dbReference type="EMBL" id="OSS41869.1"/>
    </source>
</evidence>
<reference evidence="4 5" key="1">
    <citation type="journal article" date="2017" name="Front. Microbiol.">
        <title>Genome Sequence of Desulfurella amilsii Strain TR1 and Comparative Genomics of Desulfurellaceae Family.</title>
        <authorList>
            <person name="Florentino A.P."/>
            <person name="Stams A.J."/>
            <person name="Sanchez-Andrea I."/>
        </authorList>
    </citation>
    <scope>NUCLEOTIDE SEQUENCE [LARGE SCALE GENOMIC DNA]</scope>
    <source>
        <strain evidence="4 5">TR1</strain>
    </source>
</reference>
<dbReference type="STRING" id="1562698.DESAMIL20_1422"/>
<dbReference type="CDD" id="cd03228">
    <property type="entry name" value="ABCC_MRP_Like"/>
    <property type="match status" value="1"/>
</dbReference>
<dbReference type="RefSeq" id="WP_086034102.1">
    <property type="nucleotide sequence ID" value="NZ_MDSU01000018.1"/>
</dbReference>
<proteinExistence type="predicted"/>
<keyword evidence="2 4" id="KW-0067">ATP-binding</keyword>
<name>A0A1X4XWE9_9BACT</name>
<dbReference type="Pfam" id="PF00005">
    <property type="entry name" value="ABC_tran"/>
    <property type="match status" value="1"/>
</dbReference>
<dbReference type="SMART" id="SM00382">
    <property type="entry name" value="AAA"/>
    <property type="match status" value="1"/>
</dbReference>
<keyword evidence="5" id="KW-1185">Reference proteome</keyword>
<dbReference type="EMBL" id="MDSU01000018">
    <property type="protein sequence ID" value="OSS41869.1"/>
    <property type="molecule type" value="Genomic_DNA"/>
</dbReference>
<dbReference type="OrthoDB" id="9809450at2"/>
<dbReference type="PANTHER" id="PTHR43119:SF1">
    <property type="entry name" value="ABC TRANSPORTER DOMAIN-CONTAINING PROTEIN"/>
    <property type="match status" value="1"/>
</dbReference>
<dbReference type="InterPro" id="IPR003439">
    <property type="entry name" value="ABC_transporter-like_ATP-bd"/>
</dbReference>
<feature type="domain" description="ABC transporter" evidence="3">
    <location>
        <begin position="2"/>
        <end position="212"/>
    </location>
</feature>
<sequence length="212" mass="24030">MFEFKNVVVEKKGKKIIENASFKLNQVGLVWLRGASGSGKSTILRIMCALESPQFGEIFYKGVLVDTLDMPTFRSHCIYVPQMPILGQMSVVECIRLPFSFRVNSEKIFDEKKLYDLLEYFELKEALLKNIIQLSGGEKLRIALIRAILLDPECLLLDEPTSALDAKMEQKTLKLLKELSEKKLIIASFHADSVRQFCTQIISIEDSYASAS</sequence>
<dbReference type="GO" id="GO:0005524">
    <property type="term" value="F:ATP binding"/>
    <property type="evidence" value="ECO:0007669"/>
    <property type="project" value="UniProtKB-KW"/>
</dbReference>
<dbReference type="InterPro" id="IPR003593">
    <property type="entry name" value="AAA+_ATPase"/>
</dbReference>
<dbReference type="GO" id="GO:0016887">
    <property type="term" value="F:ATP hydrolysis activity"/>
    <property type="evidence" value="ECO:0007669"/>
    <property type="project" value="InterPro"/>
</dbReference>
<evidence type="ECO:0000313" key="5">
    <source>
        <dbReference type="Proteomes" id="UP000194141"/>
    </source>
</evidence>
<evidence type="ECO:0000259" key="3">
    <source>
        <dbReference type="PROSITE" id="PS50893"/>
    </source>
</evidence>
<dbReference type="Gene3D" id="3.40.50.300">
    <property type="entry name" value="P-loop containing nucleotide triphosphate hydrolases"/>
    <property type="match status" value="1"/>
</dbReference>
<dbReference type="InterPro" id="IPR027417">
    <property type="entry name" value="P-loop_NTPase"/>
</dbReference>
<dbReference type="SUPFAM" id="SSF52540">
    <property type="entry name" value="P-loop containing nucleoside triphosphate hydrolases"/>
    <property type="match status" value="1"/>
</dbReference>
<keyword evidence="1" id="KW-0547">Nucleotide-binding</keyword>
<dbReference type="PANTHER" id="PTHR43119">
    <property type="entry name" value="ABC TRANSPORT PROTEIN ATP-BINDING COMPONENT-RELATED"/>
    <property type="match status" value="1"/>
</dbReference>
<evidence type="ECO:0000256" key="1">
    <source>
        <dbReference type="ARBA" id="ARBA00022741"/>
    </source>
</evidence>